<proteinExistence type="predicted"/>
<accession>A0A2T5J7M3</accession>
<sequence length="39" mass="4581">MSRLCQTPQFRMFINYNETLHGMVALIGAENRINNINRN</sequence>
<dbReference type="EMBL" id="QAOQ01000006">
    <property type="protein sequence ID" value="PTQ95150.1"/>
    <property type="molecule type" value="Genomic_DNA"/>
</dbReference>
<gene>
    <name evidence="1" type="ORF">C8P68_106365</name>
</gene>
<reference evidence="1 2" key="1">
    <citation type="submission" date="2018-04" db="EMBL/GenBank/DDBJ databases">
        <title>Genomic Encyclopedia of Archaeal and Bacterial Type Strains, Phase II (KMG-II): from individual species to whole genera.</title>
        <authorList>
            <person name="Goeker M."/>
        </authorList>
    </citation>
    <scope>NUCLEOTIDE SEQUENCE [LARGE SCALE GENOMIC DNA]</scope>
    <source>
        <strain evidence="1 2">DSM 26809</strain>
    </source>
</reference>
<keyword evidence="2" id="KW-1185">Reference proteome</keyword>
<protein>
    <submittedName>
        <fullName evidence="1">Uncharacterized protein</fullName>
    </submittedName>
</protein>
<evidence type="ECO:0000313" key="1">
    <source>
        <dbReference type="EMBL" id="PTQ95150.1"/>
    </source>
</evidence>
<organism evidence="1 2">
    <name type="scientific">Mucilaginibacter yixingensis</name>
    <dbReference type="NCBI Taxonomy" id="1295612"/>
    <lineage>
        <taxon>Bacteria</taxon>
        <taxon>Pseudomonadati</taxon>
        <taxon>Bacteroidota</taxon>
        <taxon>Sphingobacteriia</taxon>
        <taxon>Sphingobacteriales</taxon>
        <taxon>Sphingobacteriaceae</taxon>
        <taxon>Mucilaginibacter</taxon>
    </lineage>
</organism>
<evidence type="ECO:0000313" key="2">
    <source>
        <dbReference type="Proteomes" id="UP000244168"/>
    </source>
</evidence>
<name>A0A2T5J7M3_9SPHI</name>
<dbReference type="Proteomes" id="UP000244168">
    <property type="component" value="Unassembled WGS sequence"/>
</dbReference>
<dbReference type="AlphaFoldDB" id="A0A2T5J7M3"/>
<comment type="caution">
    <text evidence="1">The sequence shown here is derived from an EMBL/GenBank/DDBJ whole genome shotgun (WGS) entry which is preliminary data.</text>
</comment>